<comment type="cofactor">
    <cofactor evidence="1">
        <name>FAD</name>
        <dbReference type="ChEBI" id="CHEBI:57692"/>
    </cofactor>
</comment>
<dbReference type="Gene3D" id="1.20.140.10">
    <property type="entry name" value="Butyryl-CoA Dehydrogenase, subunit A, domain 3"/>
    <property type="match status" value="2"/>
</dbReference>
<evidence type="ECO:0000256" key="3">
    <source>
        <dbReference type="ARBA" id="ARBA00022630"/>
    </source>
</evidence>
<gene>
    <name evidence="9" type="ORF">DFR67_111108</name>
</gene>
<dbReference type="Gene3D" id="1.10.540.10">
    <property type="entry name" value="Acyl-CoA dehydrogenase/oxidase, N-terminal domain"/>
    <property type="match status" value="2"/>
</dbReference>
<evidence type="ECO:0000256" key="4">
    <source>
        <dbReference type="ARBA" id="ARBA00022827"/>
    </source>
</evidence>
<keyword evidence="5" id="KW-0560">Oxidoreductase</keyword>
<evidence type="ECO:0000259" key="7">
    <source>
        <dbReference type="Pfam" id="PF02770"/>
    </source>
</evidence>
<evidence type="ECO:0008006" key="11">
    <source>
        <dbReference type="Google" id="ProtNLM"/>
    </source>
</evidence>
<dbReference type="InterPro" id="IPR006091">
    <property type="entry name" value="Acyl-CoA_Oxase/DH_mid-dom"/>
</dbReference>
<protein>
    <recommendedName>
        <fullName evidence="11">Alkylation response protein AidB-like acyl-CoA dehydrogenase</fullName>
    </recommendedName>
</protein>
<evidence type="ECO:0000259" key="6">
    <source>
        <dbReference type="Pfam" id="PF00441"/>
    </source>
</evidence>
<comment type="similarity">
    <text evidence="2">Belongs to the acyl-CoA dehydrogenase family.</text>
</comment>
<evidence type="ECO:0000313" key="10">
    <source>
        <dbReference type="Proteomes" id="UP000247591"/>
    </source>
</evidence>
<dbReference type="GO" id="GO:0005886">
    <property type="term" value="C:plasma membrane"/>
    <property type="evidence" value="ECO:0007669"/>
    <property type="project" value="TreeGrafter"/>
</dbReference>
<dbReference type="InterPro" id="IPR037069">
    <property type="entry name" value="AcylCoA_DH/ox_N_sf"/>
</dbReference>
<keyword evidence="4" id="KW-0274">FAD</keyword>
<dbReference type="PANTHER" id="PTHR43292">
    <property type="entry name" value="ACYL-COA DEHYDROGENASE"/>
    <property type="match status" value="1"/>
</dbReference>
<accession>A0A318RL90</accession>
<evidence type="ECO:0000259" key="8">
    <source>
        <dbReference type="Pfam" id="PF02771"/>
    </source>
</evidence>
<keyword evidence="3" id="KW-0285">Flavoprotein</keyword>
<dbReference type="Pfam" id="PF00441">
    <property type="entry name" value="Acyl-CoA_dh_1"/>
    <property type="match status" value="2"/>
</dbReference>
<sequence>MTIATTPEHTAVADAIGQWSKKVSVITTVRAGEPGSDLTAEPWPALFRELAELGIFAAAVPEGKGGMDALFTDLAVMLEQTGYDLVPGPVAGTALSALLTSLSGSPNENALLAQLIAGDVGAAVATSVLAGAVAPRAVDPERGRGEADPDHPKGVLSASGDLGLVAGYAPDVALLAPIDIAGSHRWVLLEPGTSGIVSEPVEALDFSMALSRVRLDDVVIPAHDVLHVSDAFVRATIIAVIAAQASGVARWTLDTAVEYAKVREQFGAPIGSFQAVKHICAEMLCRSEQVSAAAWDLASAVDELTDADGPERAGAAEQVEISAAVAAAAVSEMVVANAKDCIQILGGIGFTFEHDAHLYLRRALAWQAQLGSPGHWHAAIAELNRRGVRRKLRVDLSDAEGQRREVRADAEAIAAAGDQRRALAETGYLTPHWPAPFGLGADAVRQVLIDEELERAGVRRPDLVIAGWAIPTIIEHGTDRQRERFVKPTLDGEVMWCQLFSEPGAGSDLAALRTKATRVEGGWSLQGQKVWTSHAHDADWAICLARTDPDAPKHKGITYFLVDMTSSGIETRPLREITGRAMFNEVFLDDVFVPDDCVVGEINNGWRLARTTLANERVAMGGSALGKEMEALLAQIDGGETGTERGELTGTQCEKLGELIAQAQLGQVLDLRSVLGSINGTDPGAASSVRKLIGVRHRQAVPEFAQQLHGVAGLAQSTASQDFLLNRCLSIAGGTTQILATAAAERLLGLPR</sequence>
<dbReference type="InterPro" id="IPR009075">
    <property type="entry name" value="AcylCo_DH/oxidase_C"/>
</dbReference>
<dbReference type="EMBL" id="QJSP01000011">
    <property type="protein sequence ID" value="PYE15033.1"/>
    <property type="molecule type" value="Genomic_DNA"/>
</dbReference>
<comment type="caution">
    <text evidence="9">The sequence shown here is derived from an EMBL/GenBank/DDBJ whole genome shotgun (WGS) entry which is preliminary data.</text>
</comment>
<dbReference type="Proteomes" id="UP000247591">
    <property type="component" value="Unassembled WGS sequence"/>
</dbReference>
<dbReference type="GO" id="GO:0050660">
    <property type="term" value="F:flavin adenine dinucleotide binding"/>
    <property type="evidence" value="ECO:0007669"/>
    <property type="project" value="InterPro"/>
</dbReference>
<dbReference type="SUPFAM" id="SSF47203">
    <property type="entry name" value="Acyl-CoA dehydrogenase C-terminal domain-like"/>
    <property type="match status" value="2"/>
</dbReference>
<dbReference type="Pfam" id="PF02770">
    <property type="entry name" value="Acyl-CoA_dh_M"/>
    <property type="match status" value="1"/>
</dbReference>
<dbReference type="InterPro" id="IPR009100">
    <property type="entry name" value="AcylCoA_DH/oxidase_NM_dom_sf"/>
</dbReference>
<proteinExistence type="inferred from homology"/>
<dbReference type="InterPro" id="IPR046373">
    <property type="entry name" value="Acyl-CoA_Oxase/DH_mid-dom_sf"/>
</dbReference>
<dbReference type="InterPro" id="IPR052161">
    <property type="entry name" value="Mycobact_Acyl-CoA_DH"/>
</dbReference>
<dbReference type="PANTHER" id="PTHR43292:SF4">
    <property type="entry name" value="ACYL-COA DEHYDROGENASE FADE34"/>
    <property type="match status" value="1"/>
</dbReference>
<dbReference type="InterPro" id="IPR013786">
    <property type="entry name" value="AcylCoA_DH/ox_N"/>
</dbReference>
<evidence type="ECO:0000256" key="5">
    <source>
        <dbReference type="ARBA" id="ARBA00023002"/>
    </source>
</evidence>
<dbReference type="Pfam" id="PF02771">
    <property type="entry name" value="Acyl-CoA_dh_N"/>
    <property type="match status" value="1"/>
</dbReference>
<evidence type="ECO:0000256" key="1">
    <source>
        <dbReference type="ARBA" id="ARBA00001974"/>
    </source>
</evidence>
<dbReference type="FunFam" id="2.40.110.10:FF:000011">
    <property type="entry name" value="Acyl-CoA dehydrogenase FadE34"/>
    <property type="match status" value="1"/>
</dbReference>
<name>A0A318RL90_WILLI</name>
<evidence type="ECO:0000313" key="9">
    <source>
        <dbReference type="EMBL" id="PYE15033.1"/>
    </source>
</evidence>
<dbReference type="Gene3D" id="2.40.110.10">
    <property type="entry name" value="Butyryl-CoA Dehydrogenase, subunit A, domain 2"/>
    <property type="match status" value="1"/>
</dbReference>
<dbReference type="RefSeq" id="WP_110471048.1">
    <property type="nucleotide sequence ID" value="NZ_QJSP01000011.1"/>
</dbReference>
<feature type="domain" description="Acyl-CoA dehydrogenase/oxidase C-terminal" evidence="6">
    <location>
        <begin position="603"/>
        <end position="748"/>
    </location>
</feature>
<feature type="domain" description="Acyl-CoA dehydrogenase/oxidase N-terminal" evidence="8">
    <location>
        <begin position="409"/>
        <end position="493"/>
    </location>
</feature>
<dbReference type="AlphaFoldDB" id="A0A318RL90"/>
<dbReference type="GO" id="GO:0016627">
    <property type="term" value="F:oxidoreductase activity, acting on the CH-CH group of donors"/>
    <property type="evidence" value="ECO:0007669"/>
    <property type="project" value="InterPro"/>
</dbReference>
<dbReference type="InterPro" id="IPR036250">
    <property type="entry name" value="AcylCo_DH-like_C"/>
</dbReference>
<reference evidence="9 10" key="1">
    <citation type="submission" date="2018-06" db="EMBL/GenBank/DDBJ databases">
        <title>Genomic Encyclopedia of Type Strains, Phase IV (KMG-IV): sequencing the most valuable type-strain genomes for metagenomic binning, comparative biology and taxonomic classification.</title>
        <authorList>
            <person name="Goeker M."/>
        </authorList>
    </citation>
    <scope>NUCLEOTIDE SEQUENCE [LARGE SCALE GENOMIC DNA]</scope>
    <source>
        <strain evidence="9 10">DSM 45521</strain>
    </source>
</reference>
<dbReference type="SUPFAM" id="SSF56645">
    <property type="entry name" value="Acyl-CoA dehydrogenase NM domain-like"/>
    <property type="match status" value="2"/>
</dbReference>
<feature type="domain" description="Acyl-CoA oxidase/dehydrogenase middle" evidence="7">
    <location>
        <begin position="497"/>
        <end position="591"/>
    </location>
</feature>
<evidence type="ECO:0000256" key="2">
    <source>
        <dbReference type="ARBA" id="ARBA00009347"/>
    </source>
</evidence>
<organism evidence="9 10">
    <name type="scientific">Williamsia limnetica</name>
    <dbReference type="NCBI Taxonomy" id="882452"/>
    <lineage>
        <taxon>Bacteria</taxon>
        <taxon>Bacillati</taxon>
        <taxon>Actinomycetota</taxon>
        <taxon>Actinomycetes</taxon>
        <taxon>Mycobacteriales</taxon>
        <taxon>Nocardiaceae</taxon>
        <taxon>Williamsia</taxon>
    </lineage>
</organism>
<keyword evidence="10" id="KW-1185">Reference proteome</keyword>
<feature type="domain" description="Acyl-CoA dehydrogenase/oxidase C-terminal" evidence="6">
    <location>
        <begin position="240"/>
        <end position="367"/>
    </location>
</feature>
<dbReference type="OrthoDB" id="2431337at2"/>